<dbReference type="InterPro" id="IPR012337">
    <property type="entry name" value="RNaseH-like_sf"/>
</dbReference>
<evidence type="ECO:0008006" key="9">
    <source>
        <dbReference type="Google" id="ProtNLM"/>
    </source>
</evidence>
<dbReference type="PROSITE" id="PS50158">
    <property type="entry name" value="ZF_CCHC"/>
    <property type="match status" value="1"/>
</dbReference>
<evidence type="ECO:0000313" key="8">
    <source>
        <dbReference type="EMBL" id="GEU59627.1"/>
    </source>
</evidence>
<keyword evidence="4" id="KW-0175">Coiled coil</keyword>
<dbReference type="InterPro" id="IPR013103">
    <property type="entry name" value="RVT_2"/>
</dbReference>
<dbReference type="Gene3D" id="4.10.60.10">
    <property type="entry name" value="Zinc finger, CCHC-type"/>
    <property type="match status" value="1"/>
</dbReference>
<name>A0A6L2LFB5_TANCI</name>
<dbReference type="GO" id="GO:0008270">
    <property type="term" value="F:zinc ion binding"/>
    <property type="evidence" value="ECO:0007669"/>
    <property type="project" value="UniProtKB-KW"/>
</dbReference>
<protein>
    <recommendedName>
        <fullName evidence="9">Retrovirus-related Pol polyprotein from transposon TNT 1-94</fullName>
    </recommendedName>
</protein>
<evidence type="ECO:0000256" key="1">
    <source>
        <dbReference type="ARBA" id="ARBA00022723"/>
    </source>
</evidence>
<evidence type="ECO:0000256" key="4">
    <source>
        <dbReference type="SAM" id="Coils"/>
    </source>
</evidence>
<dbReference type="Pfam" id="PF00098">
    <property type="entry name" value="zf-CCHC"/>
    <property type="match status" value="1"/>
</dbReference>
<keyword evidence="3" id="KW-0863">Zinc-finger</keyword>
<dbReference type="PANTHER" id="PTHR42648">
    <property type="entry name" value="TRANSPOSASE, PUTATIVE-RELATED"/>
    <property type="match status" value="1"/>
</dbReference>
<accession>A0A6L2LFB5</accession>
<evidence type="ECO:0000256" key="3">
    <source>
        <dbReference type="PROSITE-ProRule" id="PRU00047"/>
    </source>
</evidence>
<evidence type="ECO:0000256" key="2">
    <source>
        <dbReference type="ARBA" id="ARBA00022801"/>
    </source>
</evidence>
<feature type="compositionally biased region" description="Polar residues" evidence="5">
    <location>
        <begin position="319"/>
        <end position="331"/>
    </location>
</feature>
<dbReference type="InterPro" id="IPR036875">
    <property type="entry name" value="Znf_CCHC_sf"/>
</dbReference>
<dbReference type="SUPFAM" id="SSF53098">
    <property type="entry name" value="Ribonuclease H-like"/>
    <property type="match status" value="1"/>
</dbReference>
<dbReference type="GO" id="GO:0015074">
    <property type="term" value="P:DNA integration"/>
    <property type="evidence" value="ECO:0007669"/>
    <property type="project" value="InterPro"/>
</dbReference>
<dbReference type="InterPro" id="IPR039537">
    <property type="entry name" value="Retrotran_Ty1/copia-like"/>
</dbReference>
<evidence type="ECO:0000259" key="6">
    <source>
        <dbReference type="PROSITE" id="PS50158"/>
    </source>
</evidence>
<dbReference type="Pfam" id="PF13976">
    <property type="entry name" value="gag_pre-integrs"/>
    <property type="match status" value="1"/>
</dbReference>
<dbReference type="InterPro" id="IPR001878">
    <property type="entry name" value="Znf_CCHC"/>
</dbReference>
<dbReference type="InterPro" id="IPR057670">
    <property type="entry name" value="SH3_retrovirus"/>
</dbReference>
<dbReference type="PANTHER" id="PTHR42648:SF18">
    <property type="entry name" value="RETROTRANSPOSON, UNCLASSIFIED-LIKE PROTEIN"/>
    <property type="match status" value="1"/>
</dbReference>
<proteinExistence type="predicted"/>
<dbReference type="GO" id="GO:0003676">
    <property type="term" value="F:nucleic acid binding"/>
    <property type="evidence" value="ECO:0007669"/>
    <property type="project" value="InterPro"/>
</dbReference>
<sequence>MDDPNITMEEYIRLKEEKAHRRGKVYNWETATYDNIWYDEDVHDLRSVENEFSAIVFNDALTSEVEFSCEPMDLRKEIDNVGGVFINLEVSKCCVLSSEDLAFCLQKILLFVFKDIAFSLGSIAFCLCQESCVLSLKHCVLPKVKNLAFCLCSTAFCLLPRYCVLSQKLTSSTDSQMHNNIMAAGSRDRPRMLATRRYPQWRLLFLRYIDTRPNAIPKHTTVETPMNMSLENKAYFEAEKEAIHLPEWSRFMAIVRQQHKLDEVSYRKLFEILKQYQKEVNEIRAERLARNANPLALVATAQANQDPYYQTSRSHKSYAPSSKPSIPTRSHTSSRHKGKEIAKPITPPPEIASEEDSDHEQAQRDKDMQKILALISKTVNVAGAREKVGSLVVQQSGIQCFNCKEFGHFAKECIKPKRVKDSAYHKEKMLLCKQAEQEAHYSYMAKIQEVPTADTDTDSEPVEKNDQNDVESKDERVVLANLISNLKLDVDENKKIQKQLKKANTTLAQELKGCKTILAKTTKNDIEIKEGLKTKAYEILVVKEKHDELIKQSLLTKSHYKVLVKQITKVITDLKLREEHDIDKMLSMEKHLKFLNEIIYKRSQSIQTIHTMAPKVPTYNGRPTFANPRYLKQAQSEISCLYAFPYDQSTHANRLIPDGEETLALEKESRSKLNKDLVRPYDYTTLNSLYEIFKPPTQEYEIQLEHANEIGRKMWQKYFVKSKLNIYKNVGFLPVSKSISKSRQAYDVMTNNINYFKEIVDNAWIKHLKDQFHAPTAQDMEILIQTCLMPLSTKTQNDSFRFVHKLKVYYIKGLNHNLFSVGQFCDADLEVAFRKSTCFVKDLQGNDLLTSNRGSDLYTISLQESTSSTPLCLLAKALPTQAWLWHRSLSYLNLDYINLLSKKDIVIGLPKLKYVNDQLCSSCELSKAKRSSFKSKAVPSSKGRGTEFLNKTLNAFFKEERIKHQTSTARTHKQNGIVERRNRTLVEAARTMLSTSKLPLFFWAEAIVTACYTQNRSIIILTHDKTPYHIINDMKPSIKHLHIFGCIRYIIRDGENLDRMKEKEDLCILVGYSTQSKRYRVYNKKTRMIVESIHICFDEIKGVSKTSVSNDTLGLVPQRQKASDYENSDPMDVKTAFLNGPLKEEVYVAQHVGFVDPDHPEKVYRLKKALYRLKQAPMAWYDELLKFLTSKGFTKGLQIHQSLRGIFINQAKYSLEILHKHRMENGQSIGTAMATKPKLDADLSGNPVDQTDYRSKISFGLTAFPYVDHTRCIDSRKSNSKGIQFRGDKLVSWMSKKQNCTAISLGETEYMVLSASCGQVTWIRIQLQDYGFNSNKIPLYCDSQSAIAISCNCVHHFHTKHIHTRYHFTKEQVKIGIIELYFVRTKYQLADMFSKAIPEDSFKYLVRRIGMRCLTLAELDVLENETA</sequence>
<evidence type="ECO:0000256" key="5">
    <source>
        <dbReference type="SAM" id="MobiDB-lite"/>
    </source>
</evidence>
<keyword evidence="1" id="KW-0479">Metal-binding</keyword>
<evidence type="ECO:0000259" key="7">
    <source>
        <dbReference type="PROSITE" id="PS50994"/>
    </source>
</evidence>
<dbReference type="EMBL" id="BKCJ010004204">
    <property type="protein sequence ID" value="GEU59627.1"/>
    <property type="molecule type" value="Genomic_DNA"/>
</dbReference>
<dbReference type="SUPFAM" id="SSF57756">
    <property type="entry name" value="Retrovirus zinc finger-like domains"/>
    <property type="match status" value="1"/>
</dbReference>
<dbReference type="PROSITE" id="PS50994">
    <property type="entry name" value="INTEGRASE"/>
    <property type="match status" value="1"/>
</dbReference>
<gene>
    <name evidence="8" type="ORF">Tci_031605</name>
</gene>
<dbReference type="GO" id="GO:0016787">
    <property type="term" value="F:hydrolase activity"/>
    <property type="evidence" value="ECO:0007669"/>
    <property type="project" value="UniProtKB-KW"/>
</dbReference>
<organism evidence="8">
    <name type="scientific">Tanacetum cinerariifolium</name>
    <name type="common">Dalmatian daisy</name>
    <name type="synonym">Chrysanthemum cinerariifolium</name>
    <dbReference type="NCBI Taxonomy" id="118510"/>
    <lineage>
        <taxon>Eukaryota</taxon>
        <taxon>Viridiplantae</taxon>
        <taxon>Streptophyta</taxon>
        <taxon>Embryophyta</taxon>
        <taxon>Tracheophyta</taxon>
        <taxon>Spermatophyta</taxon>
        <taxon>Magnoliopsida</taxon>
        <taxon>eudicotyledons</taxon>
        <taxon>Gunneridae</taxon>
        <taxon>Pentapetalae</taxon>
        <taxon>asterids</taxon>
        <taxon>campanulids</taxon>
        <taxon>Asterales</taxon>
        <taxon>Asteraceae</taxon>
        <taxon>Asteroideae</taxon>
        <taxon>Anthemideae</taxon>
        <taxon>Anthemidinae</taxon>
        <taxon>Tanacetum</taxon>
    </lineage>
</organism>
<dbReference type="Pfam" id="PF07727">
    <property type="entry name" value="RVT_2"/>
    <property type="match status" value="1"/>
</dbReference>
<comment type="caution">
    <text evidence="8">The sequence shown here is derived from an EMBL/GenBank/DDBJ whole genome shotgun (WGS) entry which is preliminary data.</text>
</comment>
<reference evidence="8" key="1">
    <citation type="journal article" date="2019" name="Sci. Rep.">
        <title>Draft genome of Tanacetum cinerariifolium, the natural source of mosquito coil.</title>
        <authorList>
            <person name="Yamashiro T."/>
            <person name="Shiraishi A."/>
            <person name="Satake H."/>
            <person name="Nakayama K."/>
        </authorList>
    </citation>
    <scope>NUCLEOTIDE SEQUENCE</scope>
</reference>
<dbReference type="InterPro" id="IPR025724">
    <property type="entry name" value="GAG-pre-integrase_dom"/>
</dbReference>
<feature type="domain" description="Integrase catalytic" evidence="7">
    <location>
        <begin position="875"/>
        <end position="1035"/>
    </location>
</feature>
<feature type="region of interest" description="Disordered" evidence="5">
    <location>
        <begin position="307"/>
        <end position="364"/>
    </location>
</feature>
<dbReference type="Gene3D" id="3.30.420.10">
    <property type="entry name" value="Ribonuclease H-like superfamily/Ribonuclease H"/>
    <property type="match status" value="1"/>
</dbReference>
<dbReference type="InterPro" id="IPR036397">
    <property type="entry name" value="RNaseH_sf"/>
</dbReference>
<dbReference type="InterPro" id="IPR001584">
    <property type="entry name" value="Integrase_cat-core"/>
</dbReference>
<keyword evidence="2" id="KW-0378">Hydrolase</keyword>
<feature type="coiled-coil region" evidence="4">
    <location>
        <begin position="266"/>
        <end position="293"/>
    </location>
</feature>
<keyword evidence="3" id="KW-0862">Zinc</keyword>
<feature type="domain" description="CCHC-type" evidence="6">
    <location>
        <begin position="400"/>
        <end position="413"/>
    </location>
</feature>
<dbReference type="SMART" id="SM00343">
    <property type="entry name" value="ZnF_C2HC"/>
    <property type="match status" value="1"/>
</dbReference>
<dbReference type="CDD" id="cd09272">
    <property type="entry name" value="RNase_HI_RT_Ty1"/>
    <property type="match status" value="1"/>
</dbReference>
<dbReference type="Pfam" id="PF25597">
    <property type="entry name" value="SH3_retrovirus"/>
    <property type="match status" value="1"/>
</dbReference>